<dbReference type="SUPFAM" id="SSF53474">
    <property type="entry name" value="alpha/beta-Hydrolases"/>
    <property type="match status" value="1"/>
</dbReference>
<protein>
    <recommendedName>
        <fullName evidence="3">Alpha/beta hydrolase</fullName>
    </recommendedName>
</protein>
<dbReference type="AlphaFoldDB" id="A0A444WEX1"/>
<evidence type="ECO:0000313" key="2">
    <source>
        <dbReference type="Proteomes" id="UP000289775"/>
    </source>
</evidence>
<dbReference type="OrthoDB" id="1488584at2"/>
<dbReference type="EMBL" id="JUIW01000003">
    <property type="protein sequence ID" value="RYJ44254.1"/>
    <property type="molecule type" value="Genomic_DNA"/>
</dbReference>
<dbReference type="InterPro" id="IPR010297">
    <property type="entry name" value="DUF900_hydrolase"/>
</dbReference>
<evidence type="ECO:0000313" key="1">
    <source>
        <dbReference type="EMBL" id="RYJ44254.1"/>
    </source>
</evidence>
<accession>A0A444WEX1</accession>
<dbReference type="Gene3D" id="3.40.50.1820">
    <property type="entry name" value="alpha/beta hydrolase"/>
    <property type="match status" value="1"/>
</dbReference>
<dbReference type="Proteomes" id="UP000289775">
    <property type="component" value="Unassembled WGS sequence"/>
</dbReference>
<proteinExistence type="predicted"/>
<dbReference type="RefSeq" id="WP_129750028.1">
    <property type="nucleotide sequence ID" value="NZ_JUIW01000003.1"/>
</dbReference>
<dbReference type="Pfam" id="PF05990">
    <property type="entry name" value="DUF900"/>
    <property type="match status" value="1"/>
</dbReference>
<comment type="caution">
    <text evidence="1">The sequence shown here is derived from an EMBL/GenBank/DDBJ whole genome shotgun (WGS) entry which is preliminary data.</text>
</comment>
<sequence length="368" mass="41961">MSKLYLSLLLWLMVFPVVGQTANVCYGDRSLSDTRLAVYYDKDGTLYPDYTISCDLLVASGGSLKKFYRDNPDEFAKIAMLYQCEGRVFTDDNFTTLNTEILKRLRQKINSDSYSSSSVTFLIHGFRKPFTPTINSEFTSVEDYTTMKNSIADAQHRCIVEVYWDGLYGCCFSAKPWKNKPLFLLFEQAQSYNAIQVGKALNLLLNSQQAPRINIITHSLGAKVACYALFDIDGDTIATPTNTEVNVYMIAPAIGSATLTDNYFKRNSTVPYKTRDNYNLKIVYNEDDFVLLKRDPKISVFGPGPKDYGYTTLGCNYKHEAEKMKEFFKQYMPNSPLEIYNHSFEGTCHLVRCYFSGNDLKEIFSDLK</sequence>
<reference evidence="1 2" key="1">
    <citation type="submission" date="2014-12" db="EMBL/GenBank/DDBJ databases">
        <title>Genome sequence of Flavobacterium beibuense RSKm HC5.</title>
        <authorList>
            <person name="Kim J.F."/>
            <person name="Song J.Y."/>
            <person name="Kwak M.-J."/>
            <person name="Lee S.-W."/>
        </authorList>
    </citation>
    <scope>NUCLEOTIDE SEQUENCE [LARGE SCALE GENOMIC DNA]</scope>
    <source>
        <strain evidence="1 2">RSKm HC5</strain>
    </source>
</reference>
<gene>
    <name evidence="1" type="ORF">NU09_0864</name>
</gene>
<evidence type="ECO:0008006" key="3">
    <source>
        <dbReference type="Google" id="ProtNLM"/>
    </source>
</evidence>
<keyword evidence="2" id="KW-1185">Reference proteome</keyword>
<organism evidence="1 2">
    <name type="scientific">Flavobacterium beibuense</name>
    <dbReference type="NCBI Taxonomy" id="657326"/>
    <lineage>
        <taxon>Bacteria</taxon>
        <taxon>Pseudomonadati</taxon>
        <taxon>Bacteroidota</taxon>
        <taxon>Flavobacteriia</taxon>
        <taxon>Flavobacteriales</taxon>
        <taxon>Flavobacteriaceae</taxon>
        <taxon>Flavobacterium</taxon>
    </lineage>
</organism>
<name>A0A444WEX1_9FLAO</name>
<dbReference type="InterPro" id="IPR029058">
    <property type="entry name" value="AB_hydrolase_fold"/>
</dbReference>